<protein>
    <submittedName>
        <fullName evidence="1">DUF934 domain-containing protein</fullName>
    </submittedName>
</protein>
<accession>A0A6C2D1Q4</accession>
<dbReference type="AlphaFoldDB" id="A0A6C2D1Q4"/>
<evidence type="ECO:0000313" key="1">
    <source>
        <dbReference type="EMBL" id="TYC59941.1"/>
    </source>
</evidence>
<evidence type="ECO:0000313" key="2">
    <source>
        <dbReference type="Proteomes" id="UP000389128"/>
    </source>
</evidence>
<organism evidence="1 2">
    <name type="scientific">Zoogloea oleivorans</name>
    <dbReference type="NCBI Taxonomy" id="1552750"/>
    <lineage>
        <taxon>Bacteria</taxon>
        <taxon>Pseudomonadati</taxon>
        <taxon>Pseudomonadota</taxon>
        <taxon>Betaproteobacteria</taxon>
        <taxon>Rhodocyclales</taxon>
        <taxon>Zoogloeaceae</taxon>
        <taxon>Zoogloea</taxon>
    </lineage>
</organism>
<dbReference type="EMBL" id="SDKK01000006">
    <property type="protein sequence ID" value="TYC59941.1"/>
    <property type="molecule type" value="Genomic_DNA"/>
</dbReference>
<dbReference type="Proteomes" id="UP000389128">
    <property type="component" value="Unassembled WGS sequence"/>
</dbReference>
<reference evidence="1 2" key="1">
    <citation type="submission" date="2019-01" db="EMBL/GenBank/DDBJ databases">
        <title>Zoogloea oleivorans genome sequencing and assembly.</title>
        <authorList>
            <person name="Tancsics A."/>
            <person name="Farkas M."/>
            <person name="Kriszt B."/>
            <person name="Maroti G."/>
            <person name="Horvath B."/>
        </authorList>
    </citation>
    <scope>NUCLEOTIDE SEQUENCE [LARGE SCALE GENOMIC DNA]</scope>
    <source>
        <strain evidence="1 2">Buc</strain>
    </source>
</reference>
<name>A0A6C2D1Q4_9RHOO</name>
<dbReference type="OrthoDB" id="9800421at2"/>
<comment type="caution">
    <text evidence="1">The sequence shown here is derived from an EMBL/GenBank/DDBJ whole genome shotgun (WGS) entry which is preliminary data.</text>
</comment>
<sequence length="160" mass="18099">MNTLIRNGQVVEDGWQWIDADEALPAARLETGGRLLLPLALWLAHRASLDPARAGVWLGPDDELESVLPWLADMPLIAIRFPVFTDGRGYSLARLLRNRHGYRGELRAVGDVLRDQLYFLHHCGFDAFLLRADQLPHEALAAFRDYSWEPVTGRRVSPSM</sequence>
<dbReference type="Pfam" id="PF06073">
    <property type="entry name" value="DUF934"/>
    <property type="match status" value="1"/>
</dbReference>
<keyword evidence="2" id="KW-1185">Reference proteome</keyword>
<dbReference type="PIRSF" id="PIRSF030820">
    <property type="entry name" value="UCP030820"/>
    <property type="match status" value="1"/>
</dbReference>
<gene>
    <name evidence="1" type="ORF">ETQ85_07900</name>
</gene>
<proteinExistence type="predicted"/>
<dbReference type="InterPro" id="IPR008318">
    <property type="entry name" value="UCP030820"/>
</dbReference>
<dbReference type="RefSeq" id="WP_148578499.1">
    <property type="nucleotide sequence ID" value="NZ_SDKK01000006.1"/>
</dbReference>